<protein>
    <recommendedName>
        <fullName evidence="4">Transposase</fullName>
    </recommendedName>
</protein>
<accession>A0A927GKR1</accession>
<dbReference type="EMBL" id="JACXAD010000022">
    <property type="protein sequence ID" value="MBD2769735.1"/>
    <property type="molecule type" value="Genomic_DNA"/>
</dbReference>
<evidence type="ECO:0000313" key="3">
    <source>
        <dbReference type="Proteomes" id="UP000612233"/>
    </source>
</evidence>
<name>A0A927GKR1_9BACT</name>
<evidence type="ECO:0008006" key="4">
    <source>
        <dbReference type="Google" id="ProtNLM"/>
    </source>
</evidence>
<gene>
    <name evidence="2" type="ORF">IC235_17735</name>
</gene>
<feature type="region of interest" description="Disordered" evidence="1">
    <location>
        <begin position="1"/>
        <end position="20"/>
    </location>
</feature>
<keyword evidence="3" id="KW-1185">Reference proteome</keyword>
<proteinExistence type="predicted"/>
<dbReference type="AlphaFoldDB" id="A0A927GKR1"/>
<dbReference type="Gene3D" id="3.30.420.10">
    <property type="entry name" value="Ribonuclease H-like superfamily/Ribonuclease H"/>
    <property type="match status" value="1"/>
</dbReference>
<reference evidence="2" key="1">
    <citation type="submission" date="2020-09" db="EMBL/GenBank/DDBJ databases">
        <authorList>
            <person name="Kim M.K."/>
        </authorList>
    </citation>
    <scope>NUCLEOTIDE SEQUENCE</scope>
    <source>
        <strain evidence="2">BT664</strain>
    </source>
</reference>
<dbReference type="RefSeq" id="WP_191006543.1">
    <property type="nucleotide sequence ID" value="NZ_JACXAD010000022.1"/>
</dbReference>
<dbReference type="Proteomes" id="UP000612233">
    <property type="component" value="Unassembled WGS sequence"/>
</dbReference>
<dbReference type="GO" id="GO:0003676">
    <property type="term" value="F:nucleic acid binding"/>
    <property type="evidence" value="ECO:0007669"/>
    <property type="project" value="InterPro"/>
</dbReference>
<evidence type="ECO:0000256" key="1">
    <source>
        <dbReference type="SAM" id="MobiDB-lite"/>
    </source>
</evidence>
<dbReference type="InterPro" id="IPR012337">
    <property type="entry name" value="RNaseH-like_sf"/>
</dbReference>
<evidence type="ECO:0000313" key="2">
    <source>
        <dbReference type="EMBL" id="MBD2769735.1"/>
    </source>
</evidence>
<feature type="region of interest" description="Disordered" evidence="1">
    <location>
        <begin position="449"/>
        <end position="472"/>
    </location>
</feature>
<dbReference type="InterPro" id="IPR036397">
    <property type="entry name" value="RNaseH_sf"/>
</dbReference>
<sequence length="686" mass="78400">MDSNISAQRPSWRGIVAEKDPQNGQRRVYAYASLPQEKKNEVRAKLTDGEEPLAWMLKREQFAVLRQFLPAVPTEDVKALRNFRIQRDSTDLNTGEVLTKELSGLPEDKIKEYGQACRWLAMLSDPKWKKKAERVKVNPVFASMPDFIAACVVLYSEEGVKLPTNYSKLKAKLRDYEEQGAACLVSKAYGNTVSRKVGDEQLEYLIKLYSDKRKPSFEMVTAWYNDAAMRRVSLGLEMWPEITAGTTKNNLLATDVQPVWYMARHGFDAWKARYEYTMLCYKPSQRDIQWVIDGTKVNKRYQMVTSRGVVAGAKLKMLVVMDVASECFLGWSFAETEDQHEVAKAVRMAMRRSGGVRPYQFLYDGDRSNTAFFKNMAGLHYKAMPYNGQSKTIEGAFKRLQMGIMRDDVNFTGQNIRSKRLDNQENTDGLKLSQLPTLKEAIAQAELELHTWNNTPGKDGKSPKERYETSENLDPQKLTALDEVDAFWLWNEQPITYRRDGLRFKKQGVDHVYEFMETVESDVPGVIEMIPDLAFHSRFVGERFYVKYDPENVGEKIALYVGEDKRFIGFAYSKEAMPRAVADYTETSRDDIKVRLSIKKQQRDQVLQKQADIAEYLDAEEIQKLGHRFIPKDVLAAAEQDFLTAQESAPAPRALPRVAAAVVNGASVDDIRAARWAQMQRAAKDD</sequence>
<feature type="compositionally biased region" description="Basic and acidic residues" evidence="1">
    <location>
        <begin position="458"/>
        <end position="469"/>
    </location>
</feature>
<dbReference type="SUPFAM" id="SSF53098">
    <property type="entry name" value="Ribonuclease H-like"/>
    <property type="match status" value="1"/>
</dbReference>
<organism evidence="2 3">
    <name type="scientific">Hymenobacter montanus</name>
    <dbReference type="NCBI Taxonomy" id="2771359"/>
    <lineage>
        <taxon>Bacteria</taxon>
        <taxon>Pseudomonadati</taxon>
        <taxon>Bacteroidota</taxon>
        <taxon>Cytophagia</taxon>
        <taxon>Cytophagales</taxon>
        <taxon>Hymenobacteraceae</taxon>
        <taxon>Hymenobacter</taxon>
    </lineage>
</organism>
<comment type="caution">
    <text evidence="2">The sequence shown here is derived from an EMBL/GenBank/DDBJ whole genome shotgun (WGS) entry which is preliminary data.</text>
</comment>